<reference evidence="1 2" key="1">
    <citation type="journal article" date="2016" name="Nat. Commun.">
        <title>Ectomycorrhizal ecology is imprinted in the genome of the dominant symbiotic fungus Cenococcum geophilum.</title>
        <authorList>
            <consortium name="DOE Joint Genome Institute"/>
            <person name="Peter M."/>
            <person name="Kohler A."/>
            <person name="Ohm R.A."/>
            <person name="Kuo A."/>
            <person name="Krutzmann J."/>
            <person name="Morin E."/>
            <person name="Arend M."/>
            <person name="Barry K.W."/>
            <person name="Binder M."/>
            <person name="Choi C."/>
            <person name="Clum A."/>
            <person name="Copeland A."/>
            <person name="Grisel N."/>
            <person name="Haridas S."/>
            <person name="Kipfer T."/>
            <person name="LaButti K."/>
            <person name="Lindquist E."/>
            <person name="Lipzen A."/>
            <person name="Maire R."/>
            <person name="Meier B."/>
            <person name="Mihaltcheva S."/>
            <person name="Molinier V."/>
            <person name="Murat C."/>
            <person name="Poggeler S."/>
            <person name="Quandt C.A."/>
            <person name="Sperisen C."/>
            <person name="Tritt A."/>
            <person name="Tisserant E."/>
            <person name="Crous P.W."/>
            <person name="Henrissat B."/>
            <person name="Nehls U."/>
            <person name="Egli S."/>
            <person name="Spatafora J.W."/>
            <person name="Grigoriev I.V."/>
            <person name="Martin F.M."/>
        </authorList>
    </citation>
    <scope>NUCLEOTIDE SEQUENCE [LARGE SCALE GENOMIC DNA]</scope>
    <source>
        <strain evidence="1 2">1.58</strain>
    </source>
</reference>
<keyword evidence="2" id="KW-1185">Reference proteome</keyword>
<gene>
    <name evidence="1" type="ORF">K441DRAFT_709536</name>
</gene>
<protein>
    <submittedName>
        <fullName evidence="1">Glycosyltransferase family 32 protein</fullName>
    </submittedName>
</protein>
<dbReference type="Proteomes" id="UP000250078">
    <property type="component" value="Unassembled WGS sequence"/>
</dbReference>
<proteinExistence type="predicted"/>
<name>A0ACC8ELC6_9PEZI</name>
<dbReference type="EMBL" id="KV748269">
    <property type="protein sequence ID" value="OCK87104.1"/>
    <property type="molecule type" value="Genomic_DNA"/>
</dbReference>
<sequence length="311" mass="34757">MLFSHRPLGLKFLNSTALITLCALAFLYHFWGLHNRPPPAQPLLPTKIPEILWYKLGPSALNNQTREWTDSCIKNNPNYRSEFMTDASADAYVAKAFASRPDIVETHLGLTIPILKADILRYLLLLDQGGVWSDLDVSCEGIPIDEWIPAQYKSKASLVVGWEFDVGWEFAFVRQFASWTIMAKPGLPHMSMVIEDILEGLHNKTAEHNVSLADLTLAMTGDVVDMTGPRRFTFSVLKSLELTLNTTVPIESISKLREPKLVGDVLIMPGYAFAASSNTYKDKEGLSPPLVTHHYAGTWKNEDAEAKNANR</sequence>
<evidence type="ECO:0000313" key="2">
    <source>
        <dbReference type="Proteomes" id="UP000250078"/>
    </source>
</evidence>
<evidence type="ECO:0000313" key="1">
    <source>
        <dbReference type="EMBL" id="OCK87104.1"/>
    </source>
</evidence>
<organism evidence="1 2">
    <name type="scientific">Cenococcum geophilum 1.58</name>
    <dbReference type="NCBI Taxonomy" id="794803"/>
    <lineage>
        <taxon>Eukaryota</taxon>
        <taxon>Fungi</taxon>
        <taxon>Dikarya</taxon>
        <taxon>Ascomycota</taxon>
        <taxon>Pezizomycotina</taxon>
        <taxon>Dothideomycetes</taxon>
        <taxon>Pleosporomycetidae</taxon>
        <taxon>Gloniales</taxon>
        <taxon>Gloniaceae</taxon>
        <taxon>Cenococcum</taxon>
    </lineage>
</organism>
<accession>A0ACC8ELC6</accession>